<feature type="domain" description="DUF2061" evidence="1">
    <location>
        <begin position="1"/>
        <end position="52"/>
    </location>
</feature>
<dbReference type="Pfam" id="PF09834">
    <property type="entry name" value="DUF2061"/>
    <property type="match status" value="1"/>
</dbReference>
<dbReference type="PATRIC" id="fig|266128.3.peg.2108"/>
<evidence type="ECO:0000313" key="4">
    <source>
        <dbReference type="Proteomes" id="UP000051254"/>
    </source>
</evidence>
<dbReference type="Proteomes" id="UP000051254">
    <property type="component" value="Unassembled WGS sequence"/>
</dbReference>
<evidence type="ECO:0000313" key="5">
    <source>
        <dbReference type="Proteomes" id="UP000550609"/>
    </source>
</evidence>
<protein>
    <submittedName>
        <fullName evidence="3">DUF2061 domain-containing protein</fullName>
    </submittedName>
    <submittedName>
        <fullName evidence="2">Membrane protein</fullName>
    </submittedName>
</protein>
<accession>A0A0R0BRY8</accession>
<reference evidence="2 4" key="1">
    <citation type="submission" date="2015-05" db="EMBL/GenBank/DDBJ databases">
        <title>Genome sequencing and analysis of members of genus Stenotrophomonas.</title>
        <authorList>
            <person name="Patil P.P."/>
            <person name="Midha S."/>
            <person name="Patil P.B."/>
        </authorList>
    </citation>
    <scope>NUCLEOTIDE SEQUENCE [LARGE SCALE GENOMIC DNA]</scope>
    <source>
        <strain evidence="2 4">DSM 17805</strain>
    </source>
</reference>
<dbReference type="RefSeq" id="WP_057663148.1">
    <property type="nucleotide sequence ID" value="NZ_JACIUV010000004.1"/>
</dbReference>
<dbReference type="OrthoDB" id="9133582at2"/>
<dbReference type="AlphaFoldDB" id="A0A0R0BRY8"/>
<proteinExistence type="predicted"/>
<organism evidence="2 4">
    <name type="scientific">Stenotrophomonas koreensis</name>
    <dbReference type="NCBI Taxonomy" id="266128"/>
    <lineage>
        <taxon>Bacteria</taxon>
        <taxon>Pseudomonadati</taxon>
        <taxon>Pseudomonadota</taxon>
        <taxon>Gammaproteobacteria</taxon>
        <taxon>Lysobacterales</taxon>
        <taxon>Lysobacteraceae</taxon>
        <taxon>Stenotrophomonas</taxon>
    </lineage>
</organism>
<sequence>MRKTLSFACLHFSVAFVVGWAISGDWRVGGALALVEPLCNTVAFHFHEKLWQRRQTPRAADAGDAVLARHHCHT</sequence>
<accession>A0A7W3V0E0</accession>
<evidence type="ECO:0000313" key="2">
    <source>
        <dbReference type="EMBL" id="KRG60111.1"/>
    </source>
</evidence>
<comment type="caution">
    <text evidence="2">The sequence shown here is derived from an EMBL/GenBank/DDBJ whole genome shotgun (WGS) entry which is preliminary data.</text>
</comment>
<name>A0A0R0BRY8_9GAMM</name>
<evidence type="ECO:0000259" key="1">
    <source>
        <dbReference type="Pfam" id="PF09834"/>
    </source>
</evidence>
<dbReference type="InterPro" id="IPR018638">
    <property type="entry name" value="DUF2061_membrane"/>
</dbReference>
<keyword evidence="4" id="KW-1185">Reference proteome</keyword>
<gene>
    <name evidence="2" type="ORF">ABB25_02315</name>
    <name evidence="3" type="ORF">H4O09_08975</name>
</gene>
<dbReference type="EMBL" id="JACIUV010000004">
    <property type="protein sequence ID" value="MBB1117179.1"/>
    <property type="molecule type" value="Genomic_DNA"/>
</dbReference>
<evidence type="ECO:0000313" key="3">
    <source>
        <dbReference type="EMBL" id="MBB1117179.1"/>
    </source>
</evidence>
<dbReference type="Proteomes" id="UP000550609">
    <property type="component" value="Unassembled WGS sequence"/>
</dbReference>
<reference evidence="3 5" key="2">
    <citation type="submission" date="2020-08" db="EMBL/GenBank/DDBJ databases">
        <title>Stenotrophomonas sp. W1S232.</title>
        <authorList>
            <person name="Deng Y."/>
        </authorList>
    </citation>
    <scope>NUCLEOTIDE SEQUENCE [LARGE SCALE GENOMIC DNA]</scope>
    <source>
        <strain evidence="3 5">W1S232</strain>
    </source>
</reference>
<dbReference type="EMBL" id="LDJH01000005">
    <property type="protein sequence ID" value="KRG60111.1"/>
    <property type="molecule type" value="Genomic_DNA"/>
</dbReference>